<protein>
    <recommendedName>
        <fullName evidence="9">Amino acid transporter</fullName>
    </recommendedName>
</protein>
<evidence type="ECO:0000256" key="2">
    <source>
        <dbReference type="ARBA" id="ARBA00022448"/>
    </source>
</evidence>
<feature type="transmembrane region" description="Helical" evidence="6">
    <location>
        <begin position="206"/>
        <end position="228"/>
    </location>
</feature>
<dbReference type="PANTHER" id="PTHR45649:SF26">
    <property type="entry name" value="OS04G0435100 PROTEIN"/>
    <property type="match status" value="1"/>
</dbReference>
<dbReference type="GO" id="GO:0016020">
    <property type="term" value="C:membrane"/>
    <property type="evidence" value="ECO:0007669"/>
    <property type="project" value="UniProtKB-SubCell"/>
</dbReference>
<dbReference type="EMBL" id="JAEPRC010000449">
    <property type="protein sequence ID" value="KAG2196977.1"/>
    <property type="molecule type" value="Genomic_DNA"/>
</dbReference>
<evidence type="ECO:0000256" key="1">
    <source>
        <dbReference type="ARBA" id="ARBA00004141"/>
    </source>
</evidence>
<feature type="transmembrane region" description="Helical" evidence="6">
    <location>
        <begin position="131"/>
        <end position="156"/>
    </location>
</feature>
<dbReference type="InterPro" id="IPR002293">
    <property type="entry name" value="AA/rel_permease1"/>
</dbReference>
<feature type="transmembrane region" description="Helical" evidence="6">
    <location>
        <begin position="286"/>
        <end position="308"/>
    </location>
</feature>
<sequence>MVEHDNTTTKIEKSASDEQLDIQHVESSNLDYDAQRLRDLGYKQEFKREISLFVQAGFGFTTMGVLPNWMVGFGGSMVAGGPSSLFWGWIVVVPFVLCIAFSMAEVISAYPLAGGVYSWSFLLSNKKWGPFMSWISGYVYCIGLVTANMTLAWSAADFIIGIANILNVTQITAQGAYVGLYCGIFFLATFCNWLGMKFSSIMNKFIVFWVGIGTIIIICAVPAMAPTHQSANWVFLEFINKTGYDNKGMAFLLGLLQSGWTLDKYLNLFIVFEGTKRADVTAPRGIIICIVSAIVQGFALILITLFSIQDVDAIIGSSMPIATFFTQATNDKLCVFFLVIMLVAQFCSLCNSILATVHVFWALSRDGCFPYSKVWYKLNSKTDVPTNALLLQLIISIILIMPSFGSEVYWQAIMSAAVISINVSYGLPLLCRLIWVRGDMPKGPFNLGKLSIPLNIISCIWVAFFGVILCIPSVSPVAADTMNWASVMICGIMGFSVIFWYVSGRKSFKGPIATTED</sequence>
<dbReference type="AlphaFoldDB" id="A0A8H7QRA4"/>
<feature type="transmembrane region" description="Helical" evidence="6">
    <location>
        <begin position="335"/>
        <end position="363"/>
    </location>
</feature>
<comment type="subcellular location">
    <subcellularLocation>
        <location evidence="1">Membrane</location>
        <topology evidence="1">Multi-pass membrane protein</topology>
    </subcellularLocation>
</comment>
<dbReference type="PIRSF" id="PIRSF006060">
    <property type="entry name" value="AA_transporter"/>
    <property type="match status" value="1"/>
</dbReference>
<evidence type="ECO:0000313" key="7">
    <source>
        <dbReference type="EMBL" id="KAG2196977.1"/>
    </source>
</evidence>
<keyword evidence="2" id="KW-0813">Transport</keyword>
<feature type="transmembrane region" description="Helical" evidence="6">
    <location>
        <begin position="52"/>
        <end position="74"/>
    </location>
</feature>
<evidence type="ECO:0000256" key="5">
    <source>
        <dbReference type="ARBA" id="ARBA00023136"/>
    </source>
</evidence>
<accession>A0A8H7QRA4</accession>
<dbReference type="GO" id="GO:0022857">
    <property type="term" value="F:transmembrane transporter activity"/>
    <property type="evidence" value="ECO:0007669"/>
    <property type="project" value="InterPro"/>
</dbReference>
<comment type="caution">
    <text evidence="7">The sequence shown here is derived from an EMBL/GenBank/DDBJ whole genome shotgun (WGS) entry which is preliminary data.</text>
</comment>
<feature type="transmembrane region" description="Helical" evidence="6">
    <location>
        <begin position="384"/>
        <end position="402"/>
    </location>
</feature>
<organism evidence="7 8">
    <name type="scientific">Mucor plumbeus</name>
    <dbReference type="NCBI Taxonomy" id="97098"/>
    <lineage>
        <taxon>Eukaryota</taxon>
        <taxon>Fungi</taxon>
        <taxon>Fungi incertae sedis</taxon>
        <taxon>Mucoromycota</taxon>
        <taxon>Mucoromycotina</taxon>
        <taxon>Mucoromycetes</taxon>
        <taxon>Mucorales</taxon>
        <taxon>Mucorineae</taxon>
        <taxon>Mucoraceae</taxon>
        <taxon>Mucor</taxon>
    </lineage>
</organism>
<dbReference type="Proteomes" id="UP000650833">
    <property type="component" value="Unassembled WGS sequence"/>
</dbReference>
<evidence type="ECO:0000256" key="3">
    <source>
        <dbReference type="ARBA" id="ARBA00022692"/>
    </source>
</evidence>
<reference evidence="7" key="1">
    <citation type="submission" date="2020-12" db="EMBL/GenBank/DDBJ databases">
        <title>Metabolic potential, ecology and presence of endohyphal bacteria is reflected in genomic diversity of Mucoromycotina.</title>
        <authorList>
            <person name="Muszewska A."/>
            <person name="Okrasinska A."/>
            <person name="Steczkiewicz K."/>
            <person name="Drgas O."/>
            <person name="Orlowska M."/>
            <person name="Perlinska-Lenart U."/>
            <person name="Aleksandrzak-Piekarczyk T."/>
            <person name="Szatraj K."/>
            <person name="Zielenkiewicz U."/>
            <person name="Pilsyk S."/>
            <person name="Malc E."/>
            <person name="Mieczkowski P."/>
            <person name="Kruszewska J.S."/>
            <person name="Biernat P."/>
            <person name="Pawlowska J."/>
        </authorList>
    </citation>
    <scope>NUCLEOTIDE SEQUENCE</scope>
    <source>
        <strain evidence="7">CBS 226.32</strain>
    </source>
</reference>
<proteinExistence type="predicted"/>
<evidence type="ECO:0008006" key="9">
    <source>
        <dbReference type="Google" id="ProtNLM"/>
    </source>
</evidence>
<dbReference type="Pfam" id="PF13520">
    <property type="entry name" value="AA_permease_2"/>
    <property type="match status" value="1"/>
</dbReference>
<dbReference type="PANTHER" id="PTHR45649">
    <property type="entry name" value="AMINO-ACID PERMEASE BAT1"/>
    <property type="match status" value="1"/>
</dbReference>
<feature type="transmembrane region" description="Helical" evidence="6">
    <location>
        <begin position="408"/>
        <end position="431"/>
    </location>
</feature>
<feature type="transmembrane region" description="Helical" evidence="6">
    <location>
        <begin position="248"/>
        <end position="266"/>
    </location>
</feature>
<evidence type="ECO:0000256" key="6">
    <source>
        <dbReference type="SAM" id="Phobius"/>
    </source>
</evidence>
<keyword evidence="3 6" id="KW-0812">Transmembrane</keyword>
<feature type="transmembrane region" description="Helical" evidence="6">
    <location>
        <begin position="452"/>
        <end position="475"/>
    </location>
</feature>
<evidence type="ECO:0000313" key="8">
    <source>
        <dbReference type="Proteomes" id="UP000650833"/>
    </source>
</evidence>
<name>A0A8H7QRA4_9FUNG</name>
<feature type="transmembrane region" description="Helical" evidence="6">
    <location>
        <begin position="481"/>
        <end position="502"/>
    </location>
</feature>
<keyword evidence="8" id="KW-1185">Reference proteome</keyword>
<feature type="transmembrane region" description="Helical" evidence="6">
    <location>
        <begin position="176"/>
        <end position="194"/>
    </location>
</feature>
<gene>
    <name evidence="7" type="ORF">INT46_004122</name>
</gene>
<dbReference type="OrthoDB" id="3257095at2759"/>
<evidence type="ECO:0000256" key="4">
    <source>
        <dbReference type="ARBA" id="ARBA00022989"/>
    </source>
</evidence>
<feature type="transmembrane region" description="Helical" evidence="6">
    <location>
        <begin position="86"/>
        <end position="110"/>
    </location>
</feature>
<keyword evidence="4 6" id="KW-1133">Transmembrane helix</keyword>
<keyword evidence="5 6" id="KW-0472">Membrane</keyword>
<dbReference type="Gene3D" id="1.20.1740.10">
    <property type="entry name" value="Amino acid/polyamine transporter I"/>
    <property type="match status" value="1"/>
</dbReference>